<dbReference type="InterPro" id="IPR006118">
    <property type="entry name" value="Recombinase_CS"/>
</dbReference>
<keyword evidence="3" id="KW-0233">DNA recombination</keyword>
<gene>
    <name evidence="8" type="ORF">SH580_17125</name>
</gene>
<dbReference type="CDD" id="cd00338">
    <property type="entry name" value="Ser_Recombinase"/>
    <property type="match status" value="1"/>
</dbReference>
<dbReference type="Gene3D" id="3.40.50.1390">
    <property type="entry name" value="Resolvase, N-terminal catalytic domain"/>
    <property type="match status" value="1"/>
</dbReference>
<dbReference type="Gene3D" id="3.90.1750.20">
    <property type="entry name" value="Putative Large Serine Recombinase, Chain B, Domain 2"/>
    <property type="match status" value="1"/>
</dbReference>
<dbReference type="Pfam" id="PF13408">
    <property type="entry name" value="Zn_ribbon_recom"/>
    <property type="match status" value="1"/>
</dbReference>
<dbReference type="PANTHER" id="PTHR30461:SF23">
    <property type="entry name" value="DNA RECOMBINASE-RELATED"/>
    <property type="match status" value="1"/>
</dbReference>
<dbReference type="Proteomes" id="UP001324993">
    <property type="component" value="Chromosome"/>
</dbReference>
<dbReference type="InterPro" id="IPR050639">
    <property type="entry name" value="SSR_resolvase"/>
</dbReference>
<sequence length="711" mass="81173">MKKLSKYKQALRTIVRVIIYLRVSTEDQARREDNSMGTQEVFCERLIALNEGKGWMKIRVIKDAGYSAKNLKRPGIQQIIEAINADEVDVVVIYKLDRLTRSMRDLYKLWEIMELHGVDFASATESFNSSTPDGRAALNQRMTFAQWEREMTSLRLKDKYTEEARMGRWHRSMVPFGYESDTSNHTLNINPAEAKIVKVMYQLAAAGKGLKEIADHVNALGSTSKKRIFNKGRDNEREVGGRKWTVKSVRNLIENLKYKAATRDNVGNEYPALWEAIVTDKLWGQANRALENRREQVGRPQASLNKHELVLKGLIGCGHCGCALSPRAGGRKLPDGSQRAYYCCQNVIDFGKNSSCQLRNLPGADFDQFLVRTIGAFAQHPKVIKATLRAALEEKKKSVRPLRSQLREVTQHLTELNQEIKNLLNLARKGRGAFSNELYSEADELTAEKQAVTSQREQIKAQIRYKEQIVSNEEVVAKALSNFSKVFYTLTFTEREELIGLLVKSLKVSRLDPTSNQLPCQVNAENVGRAAKYYRVEIEFFIQSVFGSLPEQAGNPDLGSSGYDQVSIRTRMHSTFVIGLIGQDWKTGAFLVHPFQLEKQSQMISRKLPNFRIRRNRHLLETAIDWMSILTERKYLTPQDIAQQVELTPRRIRQILDLTCLQGGIQEFVLNLPPKKASKLLSERTLRPLCRLTREEQWARFEVILKIQGLA</sequence>
<dbReference type="Pfam" id="PF07508">
    <property type="entry name" value="Recombinase"/>
    <property type="match status" value="1"/>
</dbReference>
<dbReference type="InterPro" id="IPR006119">
    <property type="entry name" value="Resolv_N"/>
</dbReference>
<dbReference type="PROSITE" id="PS51736">
    <property type="entry name" value="RECOMBINASES_3"/>
    <property type="match status" value="1"/>
</dbReference>
<evidence type="ECO:0000313" key="9">
    <source>
        <dbReference type="Proteomes" id="UP001324993"/>
    </source>
</evidence>
<organism evidence="8 9">
    <name type="scientific">Coraliomargarita algicola</name>
    <dbReference type="NCBI Taxonomy" id="3092156"/>
    <lineage>
        <taxon>Bacteria</taxon>
        <taxon>Pseudomonadati</taxon>
        <taxon>Verrucomicrobiota</taxon>
        <taxon>Opitutia</taxon>
        <taxon>Puniceicoccales</taxon>
        <taxon>Coraliomargaritaceae</taxon>
        <taxon>Coraliomargarita</taxon>
    </lineage>
</organism>
<dbReference type="EMBL" id="CP138858">
    <property type="protein sequence ID" value="WPJ95149.1"/>
    <property type="molecule type" value="Genomic_DNA"/>
</dbReference>
<feature type="domain" description="Recombinase" evidence="7">
    <location>
        <begin position="175"/>
        <end position="296"/>
    </location>
</feature>
<feature type="active site" description="O-(5'-phospho-DNA)-serine intermediate" evidence="4">
    <location>
        <position position="24"/>
    </location>
</feature>
<dbReference type="InterPro" id="IPR038109">
    <property type="entry name" value="DNA_bind_recomb_sf"/>
</dbReference>
<keyword evidence="5" id="KW-0175">Coiled coil</keyword>
<dbReference type="RefSeq" id="WP_319832042.1">
    <property type="nucleotide sequence ID" value="NZ_CP138858.1"/>
</dbReference>
<protein>
    <submittedName>
        <fullName evidence="8">Recombinase family protein</fullName>
    </submittedName>
</protein>
<feature type="coiled-coil region" evidence="5">
    <location>
        <begin position="406"/>
        <end position="462"/>
    </location>
</feature>
<evidence type="ECO:0000256" key="1">
    <source>
        <dbReference type="ARBA" id="ARBA00022908"/>
    </source>
</evidence>
<proteinExistence type="predicted"/>
<keyword evidence="2" id="KW-0238">DNA-binding</keyword>
<evidence type="ECO:0000256" key="4">
    <source>
        <dbReference type="PROSITE-ProRule" id="PRU10137"/>
    </source>
</evidence>
<dbReference type="Pfam" id="PF00239">
    <property type="entry name" value="Resolvase"/>
    <property type="match status" value="1"/>
</dbReference>
<dbReference type="SMART" id="SM00857">
    <property type="entry name" value="Resolvase"/>
    <property type="match status" value="1"/>
</dbReference>
<evidence type="ECO:0000259" key="7">
    <source>
        <dbReference type="PROSITE" id="PS51737"/>
    </source>
</evidence>
<evidence type="ECO:0000256" key="5">
    <source>
        <dbReference type="SAM" id="Coils"/>
    </source>
</evidence>
<evidence type="ECO:0000256" key="3">
    <source>
        <dbReference type="ARBA" id="ARBA00023172"/>
    </source>
</evidence>
<evidence type="ECO:0000256" key="2">
    <source>
        <dbReference type="ARBA" id="ARBA00023125"/>
    </source>
</evidence>
<dbReference type="PROSITE" id="PS00397">
    <property type="entry name" value="RECOMBINASES_1"/>
    <property type="match status" value="1"/>
</dbReference>
<evidence type="ECO:0000259" key="6">
    <source>
        <dbReference type="PROSITE" id="PS51736"/>
    </source>
</evidence>
<dbReference type="PANTHER" id="PTHR30461">
    <property type="entry name" value="DNA-INVERTASE FROM LAMBDOID PROPHAGE"/>
    <property type="match status" value="1"/>
</dbReference>
<feature type="domain" description="Resolvase/invertase-type recombinase catalytic" evidence="6">
    <location>
        <begin position="16"/>
        <end position="167"/>
    </location>
</feature>
<accession>A0ABZ0RQE9</accession>
<reference evidence="8 9" key="1">
    <citation type="submission" date="2023-11" db="EMBL/GenBank/DDBJ databases">
        <title>Coraliomargarita sp. nov., isolated from marine algae.</title>
        <authorList>
            <person name="Lee J.K."/>
            <person name="Baek J.H."/>
            <person name="Kim J.M."/>
            <person name="Choi D.G."/>
            <person name="Jeon C.O."/>
        </authorList>
    </citation>
    <scope>NUCLEOTIDE SEQUENCE [LARGE SCALE GENOMIC DNA]</scope>
    <source>
        <strain evidence="8 9">J2-16</strain>
    </source>
</reference>
<dbReference type="PROSITE" id="PS51737">
    <property type="entry name" value="RECOMBINASE_DNA_BIND"/>
    <property type="match status" value="1"/>
</dbReference>
<dbReference type="InterPro" id="IPR025827">
    <property type="entry name" value="Zn_ribbon_recom_dom"/>
</dbReference>
<name>A0ABZ0RQE9_9BACT</name>
<evidence type="ECO:0000313" key="8">
    <source>
        <dbReference type="EMBL" id="WPJ95149.1"/>
    </source>
</evidence>
<dbReference type="SUPFAM" id="SSF53041">
    <property type="entry name" value="Resolvase-like"/>
    <property type="match status" value="1"/>
</dbReference>
<dbReference type="InterPro" id="IPR011109">
    <property type="entry name" value="DNA_bind_recombinase_dom"/>
</dbReference>
<keyword evidence="1" id="KW-0229">DNA integration</keyword>
<dbReference type="InterPro" id="IPR036162">
    <property type="entry name" value="Resolvase-like_N_sf"/>
</dbReference>
<keyword evidence="9" id="KW-1185">Reference proteome</keyword>